<keyword evidence="8" id="KW-1185">Reference proteome</keyword>
<dbReference type="OrthoDB" id="9806726at2"/>
<evidence type="ECO:0000256" key="4">
    <source>
        <dbReference type="ARBA" id="ARBA00023065"/>
    </source>
</evidence>
<dbReference type="InterPro" id="IPR003439">
    <property type="entry name" value="ABC_transporter-like_ATP-bd"/>
</dbReference>
<organism evidence="7 8">
    <name type="scientific">Fischerella major NIES-592</name>
    <dbReference type="NCBI Taxonomy" id="210994"/>
    <lineage>
        <taxon>Bacteria</taxon>
        <taxon>Bacillati</taxon>
        <taxon>Cyanobacteriota</taxon>
        <taxon>Cyanophyceae</taxon>
        <taxon>Nostocales</taxon>
        <taxon>Hapalosiphonaceae</taxon>
        <taxon>Fischerella</taxon>
    </lineage>
</organism>
<evidence type="ECO:0000313" key="8">
    <source>
        <dbReference type="Proteomes" id="UP000186391"/>
    </source>
</evidence>
<comment type="caution">
    <text evidence="7">The sequence shown here is derived from an EMBL/GenBank/DDBJ whole genome shotgun (WGS) entry which is preliminary data.</text>
</comment>
<comment type="subcellular location">
    <subcellularLocation>
        <location evidence="1">Cell membrane</location>
        <topology evidence="1">Peripheral membrane protein</topology>
    </subcellularLocation>
</comment>
<evidence type="ECO:0000256" key="5">
    <source>
        <dbReference type="ARBA" id="ARBA00023136"/>
    </source>
</evidence>
<dbReference type="EMBL" id="MRCA01000010">
    <property type="protein sequence ID" value="OKH12560.1"/>
    <property type="molecule type" value="Genomic_DNA"/>
</dbReference>
<evidence type="ECO:0000256" key="2">
    <source>
        <dbReference type="ARBA" id="ARBA00022448"/>
    </source>
</evidence>
<dbReference type="GO" id="GO:0005524">
    <property type="term" value="F:ATP binding"/>
    <property type="evidence" value="ECO:0007669"/>
    <property type="project" value="UniProtKB-KW"/>
</dbReference>
<dbReference type="Pfam" id="PF00005">
    <property type="entry name" value="ABC_tran"/>
    <property type="match status" value="1"/>
</dbReference>
<feature type="domain" description="ABC transporter" evidence="6">
    <location>
        <begin position="2"/>
        <end position="49"/>
    </location>
</feature>
<dbReference type="PANTHER" id="PTHR42771:SF2">
    <property type="entry name" value="IRON(3+)-HYDROXAMATE IMPORT ATP-BINDING PROTEIN FHUC"/>
    <property type="match status" value="1"/>
</dbReference>
<dbReference type="Proteomes" id="UP000186391">
    <property type="component" value="Unassembled WGS sequence"/>
</dbReference>
<proteinExistence type="predicted"/>
<dbReference type="SUPFAM" id="SSF52540">
    <property type="entry name" value="P-loop containing nucleoside triphosphate hydrolases"/>
    <property type="match status" value="1"/>
</dbReference>
<dbReference type="GO" id="GO:0006811">
    <property type="term" value="P:monoatomic ion transport"/>
    <property type="evidence" value="ECO:0007669"/>
    <property type="project" value="UniProtKB-KW"/>
</dbReference>
<keyword evidence="7" id="KW-0547">Nucleotide-binding</keyword>
<keyword evidence="7" id="KW-0067">ATP-binding</keyword>
<dbReference type="InterPro" id="IPR027417">
    <property type="entry name" value="P-loop_NTPase"/>
</dbReference>
<sequence length="52" mass="5889">MQQALEITNMRSLAEQELDTLSGVKRQQAWIAIALTQDTNILLLDEPTTFLD</sequence>
<keyword evidence="3" id="KW-1003">Cell membrane</keyword>
<accession>A0A1U7GWK5</accession>
<evidence type="ECO:0000256" key="1">
    <source>
        <dbReference type="ARBA" id="ARBA00004202"/>
    </source>
</evidence>
<dbReference type="AlphaFoldDB" id="A0A1U7GWK5"/>
<keyword evidence="5" id="KW-0472">Membrane</keyword>
<dbReference type="GO" id="GO:0005886">
    <property type="term" value="C:plasma membrane"/>
    <property type="evidence" value="ECO:0007669"/>
    <property type="project" value="UniProtKB-SubCell"/>
</dbReference>
<name>A0A1U7GWK5_9CYAN</name>
<reference evidence="7 8" key="1">
    <citation type="submission" date="2016-11" db="EMBL/GenBank/DDBJ databases">
        <title>Draft Genome Sequences of Nine Cyanobacterial Strains from Diverse Habitats.</title>
        <authorList>
            <person name="Zhu T."/>
            <person name="Hou S."/>
            <person name="Lu X."/>
            <person name="Hess W.R."/>
        </authorList>
    </citation>
    <scope>NUCLEOTIDE SEQUENCE [LARGE SCALE GENOMIC DNA]</scope>
    <source>
        <strain evidence="7 8">NIES-592</strain>
    </source>
</reference>
<evidence type="ECO:0000259" key="6">
    <source>
        <dbReference type="Pfam" id="PF00005"/>
    </source>
</evidence>
<evidence type="ECO:0000313" key="7">
    <source>
        <dbReference type="EMBL" id="OKH12560.1"/>
    </source>
</evidence>
<dbReference type="Gene3D" id="3.40.50.300">
    <property type="entry name" value="P-loop containing nucleotide triphosphate hydrolases"/>
    <property type="match status" value="1"/>
</dbReference>
<dbReference type="PANTHER" id="PTHR42771">
    <property type="entry name" value="IRON(3+)-HYDROXAMATE IMPORT ATP-BINDING PROTEIN FHUC"/>
    <property type="match status" value="1"/>
</dbReference>
<dbReference type="InterPro" id="IPR051535">
    <property type="entry name" value="Siderophore_ABC-ATPase"/>
</dbReference>
<protein>
    <submittedName>
        <fullName evidence="7">Ferrichrome ABC transporter ATP-binding protein</fullName>
    </submittedName>
</protein>
<dbReference type="GO" id="GO:0016887">
    <property type="term" value="F:ATP hydrolysis activity"/>
    <property type="evidence" value="ECO:0007669"/>
    <property type="project" value="InterPro"/>
</dbReference>
<keyword evidence="2" id="KW-0813">Transport</keyword>
<evidence type="ECO:0000256" key="3">
    <source>
        <dbReference type="ARBA" id="ARBA00022475"/>
    </source>
</evidence>
<gene>
    <name evidence="7" type="ORF">NIES592_17075</name>
</gene>
<keyword evidence="4" id="KW-0406">Ion transport</keyword>